<dbReference type="InterPro" id="IPR036249">
    <property type="entry name" value="Thioredoxin-like_sf"/>
</dbReference>
<dbReference type="InterPro" id="IPR040079">
    <property type="entry name" value="Glutathione_S-Trfase"/>
</dbReference>
<dbReference type="InterPro" id="IPR010987">
    <property type="entry name" value="Glutathione-S-Trfase_C-like"/>
</dbReference>
<dbReference type="Gene3D" id="3.40.30.10">
    <property type="entry name" value="Glutaredoxin"/>
    <property type="match status" value="1"/>
</dbReference>
<dbReference type="STRING" id="4829.A0A163JKD6"/>
<dbReference type="Pfam" id="PF13417">
    <property type="entry name" value="GST_N_3"/>
    <property type="match status" value="1"/>
</dbReference>
<dbReference type="InterPro" id="IPR036282">
    <property type="entry name" value="Glutathione-S-Trfase_C_sf"/>
</dbReference>
<dbReference type="AlphaFoldDB" id="A0A163JKD6"/>
<proteinExistence type="predicted"/>
<feature type="domain" description="GST C-terminal" evidence="2">
    <location>
        <begin position="87"/>
        <end position="224"/>
    </location>
</feature>
<gene>
    <name evidence="3" type="primary">ABSGL_09408.1 scaffold 11253</name>
</gene>
<name>A0A163JKD6_ABSGL</name>
<dbReference type="GO" id="GO:0005737">
    <property type="term" value="C:cytoplasm"/>
    <property type="evidence" value="ECO:0007669"/>
    <property type="project" value="TreeGrafter"/>
</dbReference>
<evidence type="ECO:0008006" key="5">
    <source>
        <dbReference type="Google" id="ProtNLM"/>
    </source>
</evidence>
<reference evidence="3" key="1">
    <citation type="submission" date="2016-04" db="EMBL/GenBank/DDBJ databases">
        <authorList>
            <person name="Evans L.H."/>
            <person name="Alamgir A."/>
            <person name="Owens N."/>
            <person name="Weber N.D."/>
            <person name="Virtaneva K."/>
            <person name="Barbian K."/>
            <person name="Babar A."/>
            <person name="Rosenke K."/>
        </authorList>
    </citation>
    <scope>NUCLEOTIDE SEQUENCE [LARGE SCALE GENOMIC DNA]</scope>
    <source>
        <strain evidence="3">CBS 101.48</strain>
    </source>
</reference>
<dbReference type="PROSITE" id="PS50404">
    <property type="entry name" value="GST_NTER"/>
    <property type="match status" value="1"/>
</dbReference>
<dbReference type="Proteomes" id="UP000078561">
    <property type="component" value="Unassembled WGS sequence"/>
</dbReference>
<dbReference type="PANTHER" id="PTHR43968:SF6">
    <property type="entry name" value="GLUTATHIONE S-TRANSFERASE OMEGA"/>
    <property type="match status" value="1"/>
</dbReference>
<dbReference type="PROSITE" id="PS50405">
    <property type="entry name" value="GST_CTER"/>
    <property type="match status" value="1"/>
</dbReference>
<dbReference type="InParanoid" id="A0A163JKD6"/>
<protein>
    <recommendedName>
        <fullName evidence="5">GST N-terminal domain-containing protein</fullName>
    </recommendedName>
</protein>
<accession>A0A163JKD6</accession>
<sequence length="224" mass="25263">MSASELTIVGASMSTFTRTIRMALDHLKVPYKVIQAFPHSAELKPYTPYGKVPVLLVPGRAKPMIESLVIRTYIDGTYGSNRLTPNDLESQLVVNYWISVVGDHVFKNLIFGIAKPRDYLEQKGATEQAIQEKIKPAMNLALRTLTNLNDALGDEHVGPYICGDQLTWADLYLYPPMADLYSLPEADLFKKTAPKVWRWYQHFEQLDLAKGTYDGTVAQQRSLL</sequence>
<dbReference type="PANTHER" id="PTHR43968">
    <property type="match status" value="1"/>
</dbReference>
<evidence type="ECO:0000259" key="2">
    <source>
        <dbReference type="PROSITE" id="PS50405"/>
    </source>
</evidence>
<evidence type="ECO:0000313" key="4">
    <source>
        <dbReference type="Proteomes" id="UP000078561"/>
    </source>
</evidence>
<dbReference type="InterPro" id="IPR004045">
    <property type="entry name" value="Glutathione_S-Trfase_N"/>
</dbReference>
<dbReference type="SUPFAM" id="SSF47616">
    <property type="entry name" value="GST C-terminal domain-like"/>
    <property type="match status" value="1"/>
</dbReference>
<evidence type="ECO:0000313" key="3">
    <source>
        <dbReference type="EMBL" id="SAM03566.1"/>
    </source>
</evidence>
<dbReference type="SFLD" id="SFLDG00358">
    <property type="entry name" value="Main_(cytGST)"/>
    <property type="match status" value="1"/>
</dbReference>
<evidence type="ECO:0000259" key="1">
    <source>
        <dbReference type="PROSITE" id="PS50404"/>
    </source>
</evidence>
<keyword evidence="4" id="KW-1185">Reference proteome</keyword>
<dbReference type="EMBL" id="LT554210">
    <property type="protein sequence ID" value="SAM03566.1"/>
    <property type="molecule type" value="Genomic_DNA"/>
</dbReference>
<dbReference type="InterPro" id="IPR050983">
    <property type="entry name" value="GST_Omega/HSP26"/>
</dbReference>
<dbReference type="OMA" id="PSWADFF"/>
<organism evidence="3">
    <name type="scientific">Absidia glauca</name>
    <name type="common">Pin mould</name>
    <dbReference type="NCBI Taxonomy" id="4829"/>
    <lineage>
        <taxon>Eukaryota</taxon>
        <taxon>Fungi</taxon>
        <taxon>Fungi incertae sedis</taxon>
        <taxon>Mucoromycota</taxon>
        <taxon>Mucoromycotina</taxon>
        <taxon>Mucoromycetes</taxon>
        <taxon>Mucorales</taxon>
        <taxon>Cunninghamellaceae</taxon>
        <taxon>Absidia</taxon>
    </lineage>
</organism>
<dbReference type="SUPFAM" id="SSF52833">
    <property type="entry name" value="Thioredoxin-like"/>
    <property type="match status" value="1"/>
</dbReference>
<dbReference type="OrthoDB" id="249703at2759"/>
<dbReference type="Pfam" id="PF13410">
    <property type="entry name" value="GST_C_2"/>
    <property type="match status" value="1"/>
</dbReference>
<dbReference type="Gene3D" id="1.20.1050.10">
    <property type="match status" value="1"/>
</dbReference>
<feature type="domain" description="GST N-terminal" evidence="1">
    <location>
        <begin position="4"/>
        <end position="82"/>
    </location>
</feature>
<dbReference type="SFLD" id="SFLDS00019">
    <property type="entry name" value="Glutathione_Transferase_(cytos"/>
    <property type="match status" value="1"/>
</dbReference>